<feature type="domain" description="DUF202" evidence="6">
    <location>
        <begin position="62"/>
        <end position="133"/>
    </location>
</feature>
<evidence type="ECO:0000259" key="6">
    <source>
        <dbReference type="Pfam" id="PF02656"/>
    </source>
</evidence>
<comment type="caution">
    <text evidence="7">The sequence shown here is derived from an EMBL/GenBank/DDBJ whole genome shotgun (WGS) entry which is preliminary data.</text>
</comment>
<dbReference type="InterPro" id="IPR003807">
    <property type="entry name" value="DUF202"/>
</dbReference>
<reference evidence="8" key="1">
    <citation type="journal article" date="2023" name="Mol. Phylogenet. Evol.">
        <title>Genome-scale phylogeny and comparative genomics of the fungal order Sordariales.</title>
        <authorList>
            <person name="Hensen N."/>
            <person name="Bonometti L."/>
            <person name="Westerberg I."/>
            <person name="Brannstrom I.O."/>
            <person name="Guillou S."/>
            <person name="Cros-Aarteil S."/>
            <person name="Calhoun S."/>
            <person name="Haridas S."/>
            <person name="Kuo A."/>
            <person name="Mondo S."/>
            <person name="Pangilinan J."/>
            <person name="Riley R."/>
            <person name="LaButti K."/>
            <person name="Andreopoulos B."/>
            <person name="Lipzen A."/>
            <person name="Chen C."/>
            <person name="Yan M."/>
            <person name="Daum C."/>
            <person name="Ng V."/>
            <person name="Clum A."/>
            <person name="Steindorff A."/>
            <person name="Ohm R.A."/>
            <person name="Martin F."/>
            <person name="Silar P."/>
            <person name="Natvig D.O."/>
            <person name="Lalanne C."/>
            <person name="Gautier V."/>
            <person name="Ament-Velasquez S.L."/>
            <person name="Kruys A."/>
            <person name="Hutchinson M.I."/>
            <person name="Powell A.J."/>
            <person name="Barry K."/>
            <person name="Miller A.N."/>
            <person name="Grigoriev I.V."/>
            <person name="Debuchy R."/>
            <person name="Gladieux P."/>
            <person name="Hiltunen Thoren M."/>
            <person name="Johannesson H."/>
        </authorList>
    </citation>
    <scope>NUCLEOTIDE SEQUENCE [LARGE SCALE GENOMIC DNA]</scope>
    <source>
        <strain evidence="8">CBS 340.73</strain>
    </source>
</reference>
<evidence type="ECO:0000313" key="8">
    <source>
        <dbReference type="Proteomes" id="UP001303473"/>
    </source>
</evidence>
<dbReference type="PANTHER" id="PTHR34187:SF3">
    <property type="entry name" value="DUF DOMAIN PROTEIN (AFU_ORTHOLOGUE AFUA_6G11150)"/>
    <property type="match status" value="1"/>
</dbReference>
<evidence type="ECO:0000256" key="3">
    <source>
        <dbReference type="ARBA" id="ARBA00022989"/>
    </source>
</evidence>
<feature type="transmembrane region" description="Helical" evidence="5">
    <location>
        <begin position="150"/>
        <end position="169"/>
    </location>
</feature>
<name>A0AAN6S9M4_9PEZI</name>
<evidence type="ECO:0000256" key="1">
    <source>
        <dbReference type="ARBA" id="ARBA00004127"/>
    </source>
</evidence>
<comment type="subcellular location">
    <subcellularLocation>
        <location evidence="1">Endomembrane system</location>
        <topology evidence="1">Multi-pass membrane protein</topology>
    </subcellularLocation>
</comment>
<accession>A0AAN6S9M4</accession>
<evidence type="ECO:0000256" key="5">
    <source>
        <dbReference type="SAM" id="Phobius"/>
    </source>
</evidence>
<feature type="transmembrane region" description="Helical" evidence="5">
    <location>
        <begin position="77"/>
        <end position="94"/>
    </location>
</feature>
<proteinExistence type="predicted"/>
<evidence type="ECO:0000256" key="2">
    <source>
        <dbReference type="ARBA" id="ARBA00022692"/>
    </source>
</evidence>
<dbReference type="PANTHER" id="PTHR34187">
    <property type="entry name" value="FGR18P"/>
    <property type="match status" value="1"/>
</dbReference>
<keyword evidence="8" id="KW-1185">Reference proteome</keyword>
<keyword evidence="3 5" id="KW-1133">Transmembrane helix</keyword>
<dbReference type="Proteomes" id="UP001303473">
    <property type="component" value="Unassembled WGS sequence"/>
</dbReference>
<evidence type="ECO:0000313" key="7">
    <source>
        <dbReference type="EMBL" id="KAK3944916.1"/>
    </source>
</evidence>
<organism evidence="7 8">
    <name type="scientific">Diplogelasinospora grovesii</name>
    <dbReference type="NCBI Taxonomy" id="303347"/>
    <lineage>
        <taxon>Eukaryota</taxon>
        <taxon>Fungi</taxon>
        <taxon>Dikarya</taxon>
        <taxon>Ascomycota</taxon>
        <taxon>Pezizomycotina</taxon>
        <taxon>Sordariomycetes</taxon>
        <taxon>Sordariomycetidae</taxon>
        <taxon>Sordariales</taxon>
        <taxon>Diplogelasinosporaceae</taxon>
        <taxon>Diplogelasinospora</taxon>
    </lineage>
</organism>
<dbReference type="GO" id="GO:0012505">
    <property type="term" value="C:endomembrane system"/>
    <property type="evidence" value="ECO:0007669"/>
    <property type="project" value="UniProtKB-SubCell"/>
</dbReference>
<protein>
    <recommendedName>
        <fullName evidence="6">DUF202 domain-containing protein</fullName>
    </recommendedName>
</protein>
<sequence length="178" mass="19765">MEADEEDWSLPPVAAASSCGCCAQLKRPVEVSEVHRHEETNAFFFWPLFGPLLFDNESSDCRDHCANERTFLSYLRLSVYMAVVSVAIVLSFHLKNKPSELELRMAKPLGAIFWALSVSCLGLGIANYIRTVNKYSRRAAIVQTGWRTQSILAVTALCIVGSCFTLLVVNKLSESVDS</sequence>
<dbReference type="InterPro" id="IPR052053">
    <property type="entry name" value="IM_YidH-like"/>
</dbReference>
<dbReference type="EMBL" id="MU853757">
    <property type="protein sequence ID" value="KAK3944916.1"/>
    <property type="molecule type" value="Genomic_DNA"/>
</dbReference>
<gene>
    <name evidence="7" type="ORF">QBC46DRAFT_373577</name>
</gene>
<keyword evidence="2 5" id="KW-0812">Transmembrane</keyword>
<evidence type="ECO:0000256" key="4">
    <source>
        <dbReference type="ARBA" id="ARBA00023136"/>
    </source>
</evidence>
<feature type="transmembrane region" description="Helical" evidence="5">
    <location>
        <begin position="109"/>
        <end position="129"/>
    </location>
</feature>
<dbReference type="Pfam" id="PF02656">
    <property type="entry name" value="DUF202"/>
    <property type="match status" value="1"/>
</dbReference>
<keyword evidence="4 5" id="KW-0472">Membrane</keyword>
<dbReference type="AlphaFoldDB" id="A0AAN6S9M4"/>